<protein>
    <submittedName>
        <fullName evidence="2">Uncharacterized protein</fullName>
    </submittedName>
</protein>
<sequence length="25" mass="2649">MAKCPRAPCSSEQSVAPTGSREREA</sequence>
<dbReference type="AlphaFoldDB" id="A0A0A9FSZ6"/>
<accession>A0A0A9FSZ6</accession>
<dbReference type="EMBL" id="GBRH01184460">
    <property type="protein sequence ID" value="JAE13436.1"/>
    <property type="molecule type" value="Transcribed_RNA"/>
</dbReference>
<organism evidence="2">
    <name type="scientific">Arundo donax</name>
    <name type="common">Giant reed</name>
    <name type="synonym">Donax arundinaceus</name>
    <dbReference type="NCBI Taxonomy" id="35708"/>
    <lineage>
        <taxon>Eukaryota</taxon>
        <taxon>Viridiplantae</taxon>
        <taxon>Streptophyta</taxon>
        <taxon>Embryophyta</taxon>
        <taxon>Tracheophyta</taxon>
        <taxon>Spermatophyta</taxon>
        <taxon>Magnoliopsida</taxon>
        <taxon>Liliopsida</taxon>
        <taxon>Poales</taxon>
        <taxon>Poaceae</taxon>
        <taxon>PACMAD clade</taxon>
        <taxon>Arundinoideae</taxon>
        <taxon>Arundineae</taxon>
        <taxon>Arundo</taxon>
    </lineage>
</organism>
<feature type="region of interest" description="Disordered" evidence="1">
    <location>
        <begin position="1"/>
        <end position="25"/>
    </location>
</feature>
<evidence type="ECO:0000313" key="2">
    <source>
        <dbReference type="EMBL" id="JAE13436.1"/>
    </source>
</evidence>
<reference evidence="2" key="1">
    <citation type="submission" date="2014-09" db="EMBL/GenBank/DDBJ databases">
        <authorList>
            <person name="Magalhaes I.L.F."/>
            <person name="Oliveira U."/>
            <person name="Santos F.R."/>
            <person name="Vidigal T.H.D.A."/>
            <person name="Brescovit A.D."/>
            <person name="Santos A.J."/>
        </authorList>
    </citation>
    <scope>NUCLEOTIDE SEQUENCE</scope>
    <source>
        <tissue evidence="2">Shoot tissue taken approximately 20 cm above the soil surface</tissue>
    </source>
</reference>
<evidence type="ECO:0000256" key="1">
    <source>
        <dbReference type="SAM" id="MobiDB-lite"/>
    </source>
</evidence>
<name>A0A0A9FSZ6_ARUDO</name>
<reference evidence="2" key="2">
    <citation type="journal article" date="2015" name="Data Brief">
        <title>Shoot transcriptome of the giant reed, Arundo donax.</title>
        <authorList>
            <person name="Barrero R.A."/>
            <person name="Guerrero F.D."/>
            <person name="Moolhuijzen P."/>
            <person name="Goolsby J.A."/>
            <person name="Tidwell J."/>
            <person name="Bellgard S.E."/>
            <person name="Bellgard M.I."/>
        </authorList>
    </citation>
    <scope>NUCLEOTIDE SEQUENCE</scope>
    <source>
        <tissue evidence="2">Shoot tissue taken approximately 20 cm above the soil surface</tissue>
    </source>
</reference>
<proteinExistence type="predicted"/>